<name>F9FQH4_FUSOF</name>
<sequence>MLQSLYRDPTSCQVGTVKGRQENLGPQS</sequence>
<evidence type="ECO:0000256" key="1">
    <source>
        <dbReference type="SAM" id="MobiDB-lite"/>
    </source>
</evidence>
<comment type="caution">
    <text evidence="2">The sequence shown here is derived from an EMBL/GenBank/DDBJ whole genome shotgun (WGS) entry which is preliminary data.</text>
</comment>
<organism evidence="2">
    <name type="scientific">Fusarium oxysporum (strain Fo5176)</name>
    <name type="common">Fusarium vascular wilt</name>
    <dbReference type="NCBI Taxonomy" id="660025"/>
    <lineage>
        <taxon>Eukaryota</taxon>
        <taxon>Fungi</taxon>
        <taxon>Dikarya</taxon>
        <taxon>Ascomycota</taxon>
        <taxon>Pezizomycotina</taxon>
        <taxon>Sordariomycetes</taxon>
        <taxon>Hypocreomycetidae</taxon>
        <taxon>Hypocreales</taxon>
        <taxon>Nectriaceae</taxon>
        <taxon>Fusarium</taxon>
        <taxon>Fusarium oxysporum species complex</taxon>
    </lineage>
</organism>
<dbReference type="AlphaFoldDB" id="F9FQH4"/>
<proteinExistence type="predicted"/>
<protein>
    <submittedName>
        <fullName evidence="2">Uncharacterized protein</fullName>
    </submittedName>
</protein>
<dbReference type="EMBL" id="AFQF01002512">
    <property type="protein sequence ID" value="EGU80787.1"/>
    <property type="molecule type" value="Genomic_DNA"/>
</dbReference>
<reference evidence="2" key="1">
    <citation type="journal article" date="2012" name="Mol. Plant Microbe Interact.">
        <title>A highly conserved effector in Fusarium oxysporum is required for full virulence on Arabidopsis.</title>
        <authorList>
            <person name="Thatcher L.F."/>
            <person name="Gardiner D.M."/>
            <person name="Kazan K."/>
            <person name="Manners J."/>
        </authorList>
    </citation>
    <scope>NUCLEOTIDE SEQUENCE [LARGE SCALE GENOMIC DNA]</scope>
    <source>
        <strain evidence="2">Fo5176</strain>
    </source>
</reference>
<gene>
    <name evidence="2" type="ORF">FOXB_08654</name>
</gene>
<evidence type="ECO:0000313" key="2">
    <source>
        <dbReference type="EMBL" id="EGU80787.1"/>
    </source>
</evidence>
<accession>F9FQH4</accession>
<feature type="region of interest" description="Disordered" evidence="1">
    <location>
        <begin position="1"/>
        <end position="28"/>
    </location>
</feature>